<organism evidence="2 3">
    <name type="scientific">Microvirga alba</name>
    <dbReference type="NCBI Taxonomy" id="2791025"/>
    <lineage>
        <taxon>Bacteria</taxon>
        <taxon>Pseudomonadati</taxon>
        <taxon>Pseudomonadota</taxon>
        <taxon>Alphaproteobacteria</taxon>
        <taxon>Hyphomicrobiales</taxon>
        <taxon>Methylobacteriaceae</taxon>
        <taxon>Microvirga</taxon>
    </lineage>
</organism>
<dbReference type="InterPro" id="IPR016181">
    <property type="entry name" value="Acyl_CoA_acyltransferase"/>
</dbReference>
<dbReference type="CDD" id="cd04301">
    <property type="entry name" value="NAT_SF"/>
    <property type="match status" value="1"/>
</dbReference>
<dbReference type="AlphaFoldDB" id="A0A931BW45"/>
<dbReference type="GO" id="GO:0016747">
    <property type="term" value="F:acyltransferase activity, transferring groups other than amino-acyl groups"/>
    <property type="evidence" value="ECO:0007669"/>
    <property type="project" value="InterPro"/>
</dbReference>
<gene>
    <name evidence="2" type="ORF">I2H38_16315</name>
</gene>
<comment type="caution">
    <text evidence="2">The sequence shown here is derived from an EMBL/GenBank/DDBJ whole genome shotgun (WGS) entry which is preliminary data.</text>
</comment>
<evidence type="ECO:0000259" key="1">
    <source>
        <dbReference type="PROSITE" id="PS51186"/>
    </source>
</evidence>
<dbReference type="InterPro" id="IPR000182">
    <property type="entry name" value="GNAT_dom"/>
</dbReference>
<dbReference type="EMBL" id="JADQDO010000009">
    <property type="protein sequence ID" value="MBF9234940.1"/>
    <property type="molecule type" value="Genomic_DNA"/>
</dbReference>
<keyword evidence="3" id="KW-1185">Reference proteome</keyword>
<dbReference type="Gene3D" id="3.40.630.30">
    <property type="match status" value="1"/>
</dbReference>
<sequence length="258" mass="28434">MLRPTSALSSHDRQWLGSFLRDKPLFRLYFEAALADLENGIDNRSAYLGQDRAGALLGIAFDQLVVVTAIGTLRPDELALGLASPSATELHLEPAHEAILRSRYGHRLIEARDMHVYGRKLGAEAADPDARRLGADDAHAVTRFMQTHYPRNAFSEWMLTLPFVALFHAGDIVATAGTIACHGDTALIGDFLTRPDQRGRGYARRLAHHLGWVFAQEGVRTLVLATTADNVPACRAYEAAGFRILETRRQIDLGPKNV</sequence>
<accession>A0A931BW45</accession>
<dbReference type="SUPFAM" id="SSF55729">
    <property type="entry name" value="Acyl-CoA N-acyltransferases (Nat)"/>
    <property type="match status" value="1"/>
</dbReference>
<protein>
    <submittedName>
        <fullName evidence="2">GNAT family N-acetyltransferase</fullName>
    </submittedName>
</protein>
<feature type="domain" description="N-acetyltransferase" evidence="1">
    <location>
        <begin position="128"/>
        <end position="258"/>
    </location>
</feature>
<dbReference type="RefSeq" id="WP_196272934.1">
    <property type="nucleotide sequence ID" value="NZ_JADQDO010000009.1"/>
</dbReference>
<dbReference type="PROSITE" id="PS51186">
    <property type="entry name" value="GNAT"/>
    <property type="match status" value="1"/>
</dbReference>
<reference evidence="2" key="1">
    <citation type="submission" date="2020-11" db="EMBL/GenBank/DDBJ databases">
        <authorList>
            <person name="Kim M.K."/>
        </authorList>
    </citation>
    <scope>NUCLEOTIDE SEQUENCE</scope>
    <source>
        <strain evidence="2">BT350</strain>
    </source>
</reference>
<evidence type="ECO:0000313" key="2">
    <source>
        <dbReference type="EMBL" id="MBF9234940.1"/>
    </source>
</evidence>
<dbReference type="Proteomes" id="UP000599312">
    <property type="component" value="Unassembled WGS sequence"/>
</dbReference>
<dbReference type="Pfam" id="PF00583">
    <property type="entry name" value="Acetyltransf_1"/>
    <property type="match status" value="1"/>
</dbReference>
<name>A0A931BW45_9HYPH</name>
<proteinExistence type="predicted"/>
<evidence type="ECO:0000313" key="3">
    <source>
        <dbReference type="Proteomes" id="UP000599312"/>
    </source>
</evidence>